<feature type="region of interest" description="Disordered" evidence="7">
    <location>
        <begin position="373"/>
        <end position="397"/>
    </location>
</feature>
<dbReference type="FunFam" id="3.30.1330.30:FF:000008">
    <property type="entry name" value="Protein pelota homolog"/>
    <property type="match status" value="1"/>
</dbReference>
<evidence type="ECO:0000256" key="1">
    <source>
        <dbReference type="ARBA" id="ARBA00001968"/>
    </source>
</evidence>
<dbReference type="InterPro" id="IPR058547">
    <property type="entry name" value="Pelota_N"/>
</dbReference>
<dbReference type="InterPro" id="IPR042226">
    <property type="entry name" value="eFR1_2_sf"/>
</dbReference>
<evidence type="ECO:0000256" key="6">
    <source>
        <dbReference type="RuleBase" id="RU362019"/>
    </source>
</evidence>
<evidence type="ECO:0000256" key="5">
    <source>
        <dbReference type="ARBA" id="ARBA00022723"/>
    </source>
</evidence>
<dbReference type="GO" id="GO:0046872">
    <property type="term" value="F:metal ion binding"/>
    <property type="evidence" value="ECO:0007669"/>
    <property type="project" value="UniProtKB-KW"/>
</dbReference>
<evidence type="ECO:0000256" key="2">
    <source>
        <dbReference type="ARBA" id="ARBA00004496"/>
    </source>
</evidence>
<feature type="domain" description="eRF1/Pelota-like N-terminal" evidence="8">
    <location>
        <begin position="4"/>
        <end position="130"/>
    </location>
</feature>
<feature type="compositionally biased region" description="Acidic residues" evidence="7">
    <location>
        <begin position="374"/>
        <end position="397"/>
    </location>
</feature>
<dbReference type="SUPFAM" id="SSF55315">
    <property type="entry name" value="L30e-like"/>
    <property type="match status" value="1"/>
</dbReference>
<comment type="cofactor">
    <cofactor evidence="1 6">
        <name>a divalent metal cation</name>
        <dbReference type="ChEBI" id="CHEBI:60240"/>
    </cofactor>
</comment>
<protein>
    <recommendedName>
        <fullName evidence="6">Protein pelota homolog</fullName>
    </recommendedName>
</protein>
<dbReference type="FunFam" id="2.30.30.870:FF:000001">
    <property type="entry name" value="Protein pelota homolog"/>
    <property type="match status" value="1"/>
</dbReference>
<dbReference type="Gene3D" id="3.30.1330.30">
    <property type="match status" value="1"/>
</dbReference>
<dbReference type="InterPro" id="IPR038069">
    <property type="entry name" value="Pelota/DOM34_N"/>
</dbReference>
<comment type="subcellular location">
    <subcellularLocation>
        <location evidence="2 6">Cytoplasm</location>
    </subcellularLocation>
</comment>
<keyword evidence="5 6" id="KW-0479">Metal-binding</keyword>
<dbReference type="GO" id="GO:0070966">
    <property type="term" value="P:nuclear-transcribed mRNA catabolic process, no-go decay"/>
    <property type="evidence" value="ECO:0007669"/>
    <property type="project" value="InterPro"/>
</dbReference>
<dbReference type="PANTHER" id="PTHR10853:SF0">
    <property type="entry name" value="PROTEIN PELOTA HOMOLOG"/>
    <property type="match status" value="1"/>
</dbReference>
<dbReference type="InterPro" id="IPR005140">
    <property type="entry name" value="eRF1_Pelota-like_N"/>
</dbReference>
<dbReference type="STRING" id="48709.A0A1D2MYJ3"/>
<gene>
    <name evidence="9" type="ORF">Ocin01_08570</name>
</gene>
<dbReference type="GO" id="GO:0071025">
    <property type="term" value="P:RNA surveillance"/>
    <property type="evidence" value="ECO:0007669"/>
    <property type="project" value="InterPro"/>
</dbReference>
<evidence type="ECO:0000259" key="8">
    <source>
        <dbReference type="SMART" id="SM01194"/>
    </source>
</evidence>
<dbReference type="EMBL" id="LJIJ01000381">
    <property type="protein sequence ID" value="ODM98116.1"/>
    <property type="molecule type" value="Genomic_DNA"/>
</dbReference>
<organism evidence="9 10">
    <name type="scientific">Orchesella cincta</name>
    <name type="common">Springtail</name>
    <name type="synonym">Podura cincta</name>
    <dbReference type="NCBI Taxonomy" id="48709"/>
    <lineage>
        <taxon>Eukaryota</taxon>
        <taxon>Metazoa</taxon>
        <taxon>Ecdysozoa</taxon>
        <taxon>Arthropoda</taxon>
        <taxon>Hexapoda</taxon>
        <taxon>Collembola</taxon>
        <taxon>Entomobryomorpha</taxon>
        <taxon>Entomobryoidea</taxon>
        <taxon>Orchesellidae</taxon>
        <taxon>Orchesellinae</taxon>
        <taxon>Orchesella</taxon>
    </lineage>
</organism>
<dbReference type="GO" id="GO:0032790">
    <property type="term" value="P:ribosome disassembly"/>
    <property type="evidence" value="ECO:0007669"/>
    <property type="project" value="TreeGrafter"/>
</dbReference>
<dbReference type="InterPro" id="IPR004405">
    <property type="entry name" value="TF_pelota"/>
</dbReference>
<dbReference type="SUPFAM" id="SSF53137">
    <property type="entry name" value="Translational machinery components"/>
    <property type="match status" value="1"/>
</dbReference>
<comment type="caution">
    <text evidence="9">The sequence shown here is derived from an EMBL/GenBank/DDBJ whole genome shotgun (WGS) entry which is preliminary data.</text>
</comment>
<sequence>MKWMRKTSLDKDGYGPISIIPEENEDMWHAYNLITNGAKVRASTFRKVQTESATGSSTSTKLRMTLTIEVDGVDFDLPSSVLRLKGRNVQENEWVKLGAYHTLDLEVNRKFTVTKTWDSVDLDRLETACDPTQRADVGAVVMQEGLANICLVLSNMTLVRAKIEQSIPRKRHGMIGNHEKGLQRFFEQVAQAIVRHINFEIVKCILVASPGFVNEQFLQYFMEQAVKTENKMVLENKNKFLLVHASSGFKHSLKEVLSSPSVMEKLVDTKAAGEVKALEMFMRMLETEPQKAFYGLKHVEKAQEEAQAVQVLMILDSVIRASDVRMRKRLVNLVESVKDGGGEVKIFSSLHVSGEQLALLTGIAAILRFPMHDLEEEDEDDQNSDSSEEGDEDEKSG</sequence>
<dbReference type="Pfam" id="PF03465">
    <property type="entry name" value="eRF1_3"/>
    <property type="match status" value="1"/>
</dbReference>
<dbReference type="Pfam" id="PF03464">
    <property type="entry name" value="eRF1_2"/>
    <property type="match status" value="1"/>
</dbReference>
<dbReference type="GO" id="GO:0070481">
    <property type="term" value="P:nuclear-transcribed mRNA catabolic process, non-stop decay"/>
    <property type="evidence" value="ECO:0007669"/>
    <property type="project" value="InterPro"/>
</dbReference>
<evidence type="ECO:0000256" key="4">
    <source>
        <dbReference type="ARBA" id="ARBA00022490"/>
    </source>
</evidence>
<dbReference type="OrthoDB" id="10249111at2759"/>
<dbReference type="SMART" id="SM01194">
    <property type="entry name" value="eRF1_1"/>
    <property type="match status" value="1"/>
</dbReference>
<dbReference type="GO" id="GO:0070651">
    <property type="term" value="P:nonfunctional rRNA decay"/>
    <property type="evidence" value="ECO:0007669"/>
    <property type="project" value="TreeGrafter"/>
</dbReference>
<keyword evidence="4 6" id="KW-0963">Cytoplasm</keyword>
<evidence type="ECO:0000256" key="7">
    <source>
        <dbReference type="SAM" id="MobiDB-lite"/>
    </source>
</evidence>
<comment type="function">
    <text evidence="6">Component of the Pelota-HBS1L complex, a complex that recognizes stalled ribosomes and triggers the No-Go Decay (NGD) pathway. In the Pelota-HBS1L complex, pelo recognizes ribosomes stalled at the 3' end of an mRNA and engages stalled ribosomes by destabilizing mRNA in the mRNA channel.</text>
</comment>
<dbReference type="SUPFAM" id="SSF159065">
    <property type="entry name" value="Dom34/Pelota N-terminal domain-like"/>
    <property type="match status" value="1"/>
</dbReference>
<dbReference type="Pfam" id="PF26356">
    <property type="entry name" value="Pelota_N"/>
    <property type="match status" value="1"/>
</dbReference>
<dbReference type="PANTHER" id="PTHR10853">
    <property type="entry name" value="PELOTA"/>
    <property type="match status" value="1"/>
</dbReference>
<reference evidence="9 10" key="1">
    <citation type="journal article" date="2016" name="Genome Biol. Evol.">
        <title>Gene Family Evolution Reflects Adaptation to Soil Environmental Stressors in the Genome of the Collembolan Orchesella cincta.</title>
        <authorList>
            <person name="Faddeeva-Vakhrusheva A."/>
            <person name="Derks M.F."/>
            <person name="Anvar S.Y."/>
            <person name="Agamennone V."/>
            <person name="Suring W."/>
            <person name="Smit S."/>
            <person name="van Straalen N.M."/>
            <person name="Roelofs D."/>
        </authorList>
    </citation>
    <scope>NUCLEOTIDE SEQUENCE [LARGE SCALE GENOMIC DNA]</scope>
    <source>
        <tissue evidence="9">Mixed pool</tissue>
    </source>
</reference>
<dbReference type="InterPro" id="IPR005142">
    <property type="entry name" value="eRF1_3"/>
</dbReference>
<dbReference type="FunFam" id="3.30.420.60:FF:000002">
    <property type="entry name" value="Protein pelota homolog"/>
    <property type="match status" value="1"/>
</dbReference>
<dbReference type="GO" id="GO:0005737">
    <property type="term" value="C:cytoplasm"/>
    <property type="evidence" value="ECO:0007669"/>
    <property type="project" value="UniProtKB-SubCell"/>
</dbReference>
<evidence type="ECO:0000313" key="9">
    <source>
        <dbReference type="EMBL" id="ODM98116.1"/>
    </source>
</evidence>
<dbReference type="AlphaFoldDB" id="A0A1D2MYJ3"/>
<accession>A0A1D2MYJ3</accession>
<keyword evidence="10" id="KW-1185">Reference proteome</keyword>
<proteinExistence type="inferred from homology"/>
<comment type="similarity">
    <text evidence="3 6">Belongs to the eukaryotic release factor 1 family. Pelota subfamily.</text>
</comment>
<evidence type="ECO:0000313" key="10">
    <source>
        <dbReference type="Proteomes" id="UP000094527"/>
    </source>
</evidence>
<dbReference type="InterPro" id="IPR029064">
    <property type="entry name" value="Ribosomal_eL30-like_sf"/>
</dbReference>
<dbReference type="NCBIfam" id="TIGR00111">
    <property type="entry name" value="pelota"/>
    <property type="match status" value="1"/>
</dbReference>
<evidence type="ECO:0000256" key="3">
    <source>
        <dbReference type="ARBA" id="ARBA00009504"/>
    </source>
</evidence>
<dbReference type="InterPro" id="IPR005141">
    <property type="entry name" value="eRF1_2"/>
</dbReference>
<dbReference type="OMA" id="DDLWHLK"/>
<dbReference type="Gene3D" id="3.30.420.60">
    <property type="entry name" value="eRF1 domain 2"/>
    <property type="match status" value="1"/>
</dbReference>
<dbReference type="Gene3D" id="2.30.30.870">
    <property type="entry name" value="Pelota, domain A"/>
    <property type="match status" value="1"/>
</dbReference>
<name>A0A1D2MYJ3_ORCCI</name>
<dbReference type="Proteomes" id="UP000094527">
    <property type="component" value="Unassembled WGS sequence"/>
</dbReference>